<proteinExistence type="predicted"/>
<dbReference type="GeneID" id="72398994"/>
<organism evidence="1 2">
    <name type="scientific">Vibrio splendidus</name>
    <dbReference type="NCBI Taxonomy" id="29497"/>
    <lineage>
        <taxon>Bacteria</taxon>
        <taxon>Pseudomonadati</taxon>
        <taxon>Pseudomonadota</taxon>
        <taxon>Gammaproteobacteria</taxon>
        <taxon>Vibrionales</taxon>
        <taxon>Vibrionaceae</taxon>
        <taxon>Vibrio</taxon>
    </lineage>
</organism>
<dbReference type="Proteomes" id="UP000235330">
    <property type="component" value="Unassembled WGS sequence"/>
</dbReference>
<protein>
    <submittedName>
        <fullName evidence="1">Uncharacterized protein</fullName>
    </submittedName>
</protein>
<evidence type="ECO:0000313" key="1">
    <source>
        <dbReference type="EMBL" id="PMJ62291.1"/>
    </source>
</evidence>
<gene>
    <name evidence="1" type="ORF">BCU17_04960</name>
</gene>
<dbReference type="RefSeq" id="WP_016788517.1">
    <property type="nucleotide sequence ID" value="NZ_CAWMQV010000073.1"/>
</dbReference>
<name>A0A0P6ZIQ1_VIBSP</name>
<dbReference type="EMBL" id="MCWU01000057">
    <property type="protein sequence ID" value="PMJ62291.1"/>
    <property type="molecule type" value="Genomic_DNA"/>
</dbReference>
<sequence>MTTSLLRNSQEEFIHKNIHQILLGEGYEHHEANRACNFAIETYRTTASFGGRGGKCFDFCLAKARQLLSPMKKTANSRKRKAEK</sequence>
<reference evidence="2" key="1">
    <citation type="submission" date="2016-07" db="EMBL/GenBank/DDBJ databases">
        <title>Nontailed viruses are major unrecognized killers of bacteria in the ocean.</title>
        <authorList>
            <person name="Kauffman K."/>
            <person name="Hussain F."/>
            <person name="Yang J."/>
            <person name="Arevalo P."/>
            <person name="Brown J."/>
            <person name="Cutler M."/>
            <person name="Kelly L."/>
            <person name="Polz M.F."/>
        </authorList>
    </citation>
    <scope>NUCLEOTIDE SEQUENCE [LARGE SCALE GENOMIC DNA]</scope>
    <source>
        <strain evidence="2">10N.261.55.E11</strain>
    </source>
</reference>
<evidence type="ECO:0000313" key="2">
    <source>
        <dbReference type="Proteomes" id="UP000235330"/>
    </source>
</evidence>
<accession>A0A0P6ZIQ1</accession>
<comment type="caution">
    <text evidence="1">The sequence shown here is derived from an EMBL/GenBank/DDBJ whole genome shotgun (WGS) entry which is preliminary data.</text>
</comment>
<dbReference type="AlphaFoldDB" id="A0A0P6ZIQ1"/>